<dbReference type="InterPro" id="IPR006369">
    <property type="entry name" value="Protohaem_IX_farnesylTrfase"/>
</dbReference>
<keyword evidence="6 13" id="KW-1133">Transmembrane helix</keyword>
<comment type="catalytic activity">
    <reaction evidence="11">
        <text>heme b + (2E,6E)-farnesyl diphosphate + H2O = Fe(II)-heme o + diphosphate</text>
        <dbReference type="Rhea" id="RHEA:28070"/>
        <dbReference type="ChEBI" id="CHEBI:15377"/>
        <dbReference type="ChEBI" id="CHEBI:33019"/>
        <dbReference type="ChEBI" id="CHEBI:60344"/>
        <dbReference type="ChEBI" id="CHEBI:60530"/>
        <dbReference type="ChEBI" id="CHEBI:175763"/>
        <dbReference type="EC" id="2.5.1.141"/>
    </reaction>
</comment>
<dbReference type="InterPro" id="IPR044878">
    <property type="entry name" value="UbiA_sf"/>
</dbReference>
<evidence type="ECO:0000256" key="6">
    <source>
        <dbReference type="ARBA" id="ARBA00022989"/>
    </source>
</evidence>
<feature type="transmembrane region" description="Helical" evidence="13">
    <location>
        <begin position="136"/>
        <end position="155"/>
    </location>
</feature>
<feature type="transmembrane region" description="Helical" evidence="13">
    <location>
        <begin position="200"/>
        <end position="224"/>
    </location>
</feature>
<keyword evidence="15" id="KW-1185">Reference proteome</keyword>
<evidence type="ECO:0000256" key="8">
    <source>
        <dbReference type="ARBA" id="ARBA00023133"/>
    </source>
</evidence>
<keyword evidence="7 12" id="KW-0496">Mitochondrion</keyword>
<dbReference type="Pfam" id="PF01040">
    <property type="entry name" value="UbiA"/>
    <property type="match status" value="1"/>
</dbReference>
<feature type="transmembrane region" description="Helical" evidence="13">
    <location>
        <begin position="311"/>
        <end position="333"/>
    </location>
</feature>
<dbReference type="OrthoDB" id="5211at2759"/>
<dbReference type="CDD" id="cd13957">
    <property type="entry name" value="PT_UbiA_Cox10"/>
    <property type="match status" value="1"/>
</dbReference>
<comment type="function">
    <text evidence="12">Converts protoheme IX and farnesyl diphosphate to heme O.</text>
</comment>
<comment type="similarity">
    <text evidence="12">Belongs to the ubiA prenyltransferase family.</text>
</comment>
<evidence type="ECO:0000313" key="14">
    <source>
        <dbReference type="EnsemblMetazoa" id="Aqu2.1.43499_001"/>
    </source>
</evidence>
<keyword evidence="3 12" id="KW-0808">Transferase</keyword>
<proteinExistence type="inferred from homology"/>
<evidence type="ECO:0000256" key="10">
    <source>
        <dbReference type="ARBA" id="ARBA00030253"/>
    </source>
</evidence>
<evidence type="ECO:0000256" key="3">
    <source>
        <dbReference type="ARBA" id="ARBA00022679"/>
    </source>
</evidence>
<evidence type="ECO:0000256" key="13">
    <source>
        <dbReference type="SAM" id="Phobius"/>
    </source>
</evidence>
<dbReference type="HAMAP" id="MF_00154">
    <property type="entry name" value="CyoE_CtaB"/>
    <property type="match status" value="1"/>
</dbReference>
<dbReference type="FunFam" id="1.10.357.140:FF:000004">
    <property type="entry name" value="Protoheme IX farnesyltransferase, mitochondrial"/>
    <property type="match status" value="1"/>
</dbReference>
<evidence type="ECO:0000256" key="5">
    <source>
        <dbReference type="ARBA" id="ARBA00022946"/>
    </source>
</evidence>
<dbReference type="PANTHER" id="PTHR43448">
    <property type="entry name" value="PROTOHEME IX FARNESYLTRANSFERASE, MITOCHONDRIAL"/>
    <property type="match status" value="1"/>
</dbReference>
<accession>A0A1X7VUF1</accession>
<evidence type="ECO:0000256" key="12">
    <source>
        <dbReference type="PIRNR" id="PIRNR001773"/>
    </source>
</evidence>
<evidence type="ECO:0000256" key="11">
    <source>
        <dbReference type="ARBA" id="ARBA00047690"/>
    </source>
</evidence>
<feature type="transmembrane region" description="Helical" evidence="13">
    <location>
        <begin position="112"/>
        <end position="130"/>
    </location>
</feature>
<dbReference type="STRING" id="400682.A0A1X7VUF1"/>
<keyword evidence="5" id="KW-0809">Transit peptide</keyword>
<reference evidence="15" key="1">
    <citation type="journal article" date="2010" name="Nature">
        <title>The Amphimedon queenslandica genome and the evolution of animal complexity.</title>
        <authorList>
            <person name="Srivastava M."/>
            <person name="Simakov O."/>
            <person name="Chapman J."/>
            <person name="Fahey B."/>
            <person name="Gauthier M.E."/>
            <person name="Mitros T."/>
            <person name="Richards G.S."/>
            <person name="Conaco C."/>
            <person name="Dacre M."/>
            <person name="Hellsten U."/>
            <person name="Larroux C."/>
            <person name="Putnam N.H."/>
            <person name="Stanke M."/>
            <person name="Adamska M."/>
            <person name="Darling A."/>
            <person name="Degnan S.M."/>
            <person name="Oakley T.H."/>
            <person name="Plachetzki D.C."/>
            <person name="Zhai Y."/>
            <person name="Adamski M."/>
            <person name="Calcino A."/>
            <person name="Cummins S.F."/>
            <person name="Goodstein D.M."/>
            <person name="Harris C."/>
            <person name="Jackson D.J."/>
            <person name="Leys S.P."/>
            <person name="Shu S."/>
            <person name="Woodcroft B.J."/>
            <person name="Vervoort M."/>
            <person name="Kosik K.S."/>
            <person name="Manning G."/>
            <person name="Degnan B.M."/>
            <person name="Rokhsar D.S."/>
        </authorList>
    </citation>
    <scope>NUCLEOTIDE SEQUENCE [LARGE SCALE GENOMIC DNA]</scope>
</reference>
<evidence type="ECO:0000256" key="9">
    <source>
        <dbReference type="ARBA" id="ARBA00023136"/>
    </source>
</evidence>
<dbReference type="EnsemblMetazoa" id="Aqu2.1.43499_001">
    <property type="protein sequence ID" value="Aqu2.1.43499_001"/>
    <property type="gene ID" value="Aqu2.1.43499"/>
</dbReference>
<dbReference type="GO" id="GO:0008495">
    <property type="term" value="F:protoheme IX farnesyltransferase activity"/>
    <property type="evidence" value="ECO:0007669"/>
    <property type="project" value="UniProtKB-EC"/>
</dbReference>
<dbReference type="GO" id="GO:0031966">
    <property type="term" value="C:mitochondrial membrane"/>
    <property type="evidence" value="ECO:0007669"/>
    <property type="project" value="UniProtKB-SubCell"/>
</dbReference>
<sequence>MEILCLQCRARLFPLFGRGSRGFKLTRSSSVHIRLYATLHQPPSVQPDSKPRPAKKRSLVLKEKKKLNEVVFDEVLSNEPKRKDVQCKSLDEEWREQRIDIKKLPYMYLKLSKYRLTSLVVLTTLVGYAMAPSPTIPSVLLYSCVGTALCSAAANTFNQWIEVPFDSQMSRTRNRVLVRGLMSPLHALSFGIISGVTGTLILATGVNALTATLGVFNIILYSAVYTPMKRLSIANTWVGSVVGAIPPVMGWTACTGTLSPSAFILAGVLFAWQFPHFNALSWSHQGDYSRGGYRMMSVTDPLLCRKVALRYSLSLIPICTAAPVFGLTTWWFAFDSALPNLWLSYLSWKFYQDSDFKSARRLFHFSLVHLPLLLGLMLLNKASWKTDGSPSSDKMKREHSE</sequence>
<feature type="transmembrane region" description="Helical" evidence="13">
    <location>
        <begin position="176"/>
        <end position="194"/>
    </location>
</feature>
<dbReference type="InterPro" id="IPR030470">
    <property type="entry name" value="UbiA_prenylTrfase_CS"/>
</dbReference>
<dbReference type="PANTHER" id="PTHR43448:SF2">
    <property type="entry name" value="PROTOHEME IX FARNESYLTRANSFERASE, MITOCHONDRIAL"/>
    <property type="match status" value="1"/>
</dbReference>
<dbReference type="Proteomes" id="UP000007879">
    <property type="component" value="Unassembled WGS sequence"/>
</dbReference>
<keyword evidence="8 12" id="KW-0350">Heme biosynthesis</keyword>
<evidence type="ECO:0000256" key="7">
    <source>
        <dbReference type="ARBA" id="ARBA00023128"/>
    </source>
</evidence>
<organism evidence="14">
    <name type="scientific">Amphimedon queenslandica</name>
    <name type="common">Sponge</name>
    <dbReference type="NCBI Taxonomy" id="400682"/>
    <lineage>
        <taxon>Eukaryota</taxon>
        <taxon>Metazoa</taxon>
        <taxon>Porifera</taxon>
        <taxon>Demospongiae</taxon>
        <taxon>Heteroscleromorpha</taxon>
        <taxon>Haplosclerida</taxon>
        <taxon>Niphatidae</taxon>
        <taxon>Amphimedon</taxon>
    </lineage>
</organism>
<reference evidence="14" key="2">
    <citation type="submission" date="2017-05" db="UniProtKB">
        <authorList>
            <consortium name="EnsemblMetazoa"/>
        </authorList>
    </citation>
    <scope>IDENTIFICATION</scope>
</reference>
<evidence type="ECO:0000313" key="15">
    <source>
        <dbReference type="Proteomes" id="UP000007879"/>
    </source>
</evidence>
<evidence type="ECO:0000256" key="2">
    <source>
        <dbReference type="ARBA" id="ARBA00016335"/>
    </source>
</evidence>
<dbReference type="PROSITE" id="PS00943">
    <property type="entry name" value="UBIA"/>
    <property type="match status" value="1"/>
</dbReference>
<dbReference type="OMA" id="HFWAIGW"/>
<name>A0A1X7VUF1_AMPQE</name>
<evidence type="ECO:0000256" key="4">
    <source>
        <dbReference type="ARBA" id="ARBA00022692"/>
    </source>
</evidence>
<dbReference type="NCBIfam" id="TIGR01473">
    <property type="entry name" value="cyoE_ctaB"/>
    <property type="match status" value="1"/>
</dbReference>
<dbReference type="EnsemblMetazoa" id="XM_011405883.2">
    <property type="protein sequence ID" value="XP_011404185.1"/>
    <property type="gene ID" value="LOC105312889"/>
</dbReference>
<dbReference type="Gene3D" id="1.10.357.140">
    <property type="entry name" value="UbiA prenyltransferase"/>
    <property type="match status" value="1"/>
</dbReference>
<dbReference type="KEGG" id="aqu:105312889"/>
<dbReference type="eggNOG" id="KOG1380">
    <property type="taxonomic scope" value="Eukaryota"/>
</dbReference>
<gene>
    <name evidence="14" type="primary">105312889</name>
</gene>
<dbReference type="InParanoid" id="A0A1X7VUF1"/>
<dbReference type="GO" id="GO:0006784">
    <property type="term" value="P:heme A biosynthetic process"/>
    <property type="evidence" value="ECO:0007669"/>
    <property type="project" value="TreeGrafter"/>
</dbReference>
<feature type="transmembrane region" description="Helical" evidence="13">
    <location>
        <begin position="362"/>
        <end position="379"/>
    </location>
</feature>
<comment type="subcellular location">
    <subcellularLocation>
        <location evidence="1">Mitochondrion membrane</location>
        <topology evidence="1">Multi-pass membrane protein</topology>
    </subcellularLocation>
</comment>
<keyword evidence="4 13" id="KW-0812">Transmembrane</keyword>
<dbReference type="PIRSF" id="PIRSF001773">
    <property type="entry name" value="COX10"/>
    <property type="match status" value="1"/>
</dbReference>
<protein>
    <recommendedName>
        <fullName evidence="2 12">Protoheme IX farnesyltransferase, mitochondrial</fullName>
        <ecNumber evidence="12">2.5.1.-</ecNumber>
    </recommendedName>
    <alternativeName>
        <fullName evidence="10 12">Heme O synthase</fullName>
    </alternativeName>
</protein>
<evidence type="ECO:0000256" key="1">
    <source>
        <dbReference type="ARBA" id="ARBA00004225"/>
    </source>
</evidence>
<dbReference type="InterPro" id="IPR000537">
    <property type="entry name" value="UbiA_prenyltransferase"/>
</dbReference>
<dbReference type="EC" id="2.5.1.-" evidence="12"/>
<dbReference type="InterPro" id="IPR016315">
    <property type="entry name" value="Protohaem_IX_farnesylTrfase_mt"/>
</dbReference>
<keyword evidence="9 12" id="KW-0472">Membrane</keyword>
<dbReference type="AlphaFoldDB" id="A0A1X7VUF1"/>